<proteinExistence type="predicted"/>
<keyword evidence="1" id="KW-0472">Membrane</keyword>
<evidence type="ECO:0000313" key="2">
    <source>
        <dbReference type="EMBL" id="ACV28449.1"/>
    </source>
</evidence>
<dbReference type="OrthoDB" id="1693252at2"/>
<keyword evidence="1" id="KW-0812">Transmembrane</keyword>
<sequence length="114" mass="13580">MDEKKKLLEDISEDRKKLFRINEEIEGLDKAVSFWKIFLIPLLISFIILLPARQMGLSDGREIGIFIITFALALILLTRRSRKIISQEKEILIEKRKEIQHEIFEKTKRLREDE</sequence>
<dbReference type="STRING" id="525919.Apre_0400"/>
<feature type="transmembrane region" description="Helical" evidence="1">
    <location>
        <begin position="63"/>
        <end position="79"/>
    </location>
</feature>
<feature type="transmembrane region" description="Helical" evidence="1">
    <location>
        <begin position="34"/>
        <end position="51"/>
    </location>
</feature>
<dbReference type="AlphaFoldDB" id="C7RG38"/>
<name>C7RG38_ANAPD</name>
<dbReference type="KEGG" id="apr:Apre_0400"/>
<dbReference type="EMBL" id="CP001708">
    <property type="protein sequence ID" value="ACV28449.1"/>
    <property type="molecule type" value="Genomic_DNA"/>
</dbReference>
<accession>C7RG38</accession>
<dbReference type="eggNOG" id="ENOG5030GPF">
    <property type="taxonomic scope" value="Bacteria"/>
</dbReference>
<keyword evidence="1" id="KW-1133">Transmembrane helix</keyword>
<organism evidence="2 3">
    <name type="scientific">Anaerococcus prevotii (strain ATCC 9321 / DSM 20548 / JCM 6508 / NCTC 11806 / PC1)</name>
    <name type="common">Peptostreptococcus prevotii</name>
    <name type="synonym">Peptococcus prevotii</name>
    <dbReference type="NCBI Taxonomy" id="525919"/>
    <lineage>
        <taxon>Bacteria</taxon>
        <taxon>Bacillati</taxon>
        <taxon>Bacillota</taxon>
        <taxon>Tissierellia</taxon>
        <taxon>Tissierellales</taxon>
        <taxon>Peptoniphilaceae</taxon>
        <taxon>Anaerococcus</taxon>
    </lineage>
</organism>
<protein>
    <submittedName>
        <fullName evidence="2">Uncharacterized protein</fullName>
    </submittedName>
</protein>
<dbReference type="Proteomes" id="UP000002294">
    <property type="component" value="Chromosome"/>
</dbReference>
<reference evidence="2 3" key="1">
    <citation type="journal article" date="2009" name="Stand. Genomic Sci.">
        <title>Complete genome sequence of Anaerococcus prevotii type strain (PC1).</title>
        <authorList>
            <person name="Labutti K."/>
            <person name="Pukall R."/>
            <person name="Steenblock K."/>
            <person name="Glavina Del Rio T."/>
            <person name="Tice H."/>
            <person name="Copeland A."/>
            <person name="Cheng J.F."/>
            <person name="Lucas S."/>
            <person name="Chen F."/>
            <person name="Nolan M."/>
            <person name="Bruce D."/>
            <person name="Goodwin L."/>
            <person name="Pitluck S."/>
            <person name="Ivanova N."/>
            <person name="Mavromatis K."/>
            <person name="Ovchinnikova G."/>
            <person name="Pati A."/>
            <person name="Chen A."/>
            <person name="Palaniappan K."/>
            <person name="Land M."/>
            <person name="Hauser L."/>
            <person name="Chang Y.J."/>
            <person name="Jeffries C.D."/>
            <person name="Chain P."/>
            <person name="Saunders E."/>
            <person name="Brettin T."/>
            <person name="Detter J.C."/>
            <person name="Han C."/>
            <person name="Goker M."/>
            <person name="Bristow J."/>
            <person name="Eisen J.A."/>
            <person name="Markowitz V."/>
            <person name="Hugenholtz P."/>
            <person name="Kyrpides N.C."/>
            <person name="Klenk H.P."/>
            <person name="Lapidus A."/>
        </authorList>
    </citation>
    <scope>NUCLEOTIDE SEQUENCE [LARGE SCALE GENOMIC DNA]</scope>
    <source>
        <strain evidence="3">ATCC 9321 / DSM 20548 / JCM 6508 / NCTC 11806 / PC1</strain>
    </source>
</reference>
<keyword evidence="3" id="KW-1185">Reference proteome</keyword>
<dbReference type="HOGENOM" id="CLU_2115889_0_0_9"/>
<evidence type="ECO:0000256" key="1">
    <source>
        <dbReference type="SAM" id="Phobius"/>
    </source>
</evidence>
<dbReference type="RefSeq" id="WP_015777362.1">
    <property type="nucleotide sequence ID" value="NC_013171.1"/>
</dbReference>
<evidence type="ECO:0000313" key="3">
    <source>
        <dbReference type="Proteomes" id="UP000002294"/>
    </source>
</evidence>
<gene>
    <name evidence="2" type="ordered locus">Apre_0400</name>
</gene>